<comment type="caution">
    <text evidence="1">The sequence shown here is derived from an EMBL/GenBank/DDBJ whole genome shotgun (WGS) entry which is preliminary data.</text>
</comment>
<protein>
    <recommendedName>
        <fullName evidence="3">Histidine kinase</fullName>
    </recommendedName>
</protein>
<dbReference type="EMBL" id="JASJEV010000007">
    <property type="protein sequence ID" value="MDJ1159199.1"/>
    <property type="molecule type" value="Genomic_DNA"/>
</dbReference>
<proteinExistence type="predicted"/>
<sequence>MEDHLKNAQELLELLVEQRRKLIANIIEVRIVRETANESLIELQKTIAAVEGAIVDERRRMTAP</sequence>
<evidence type="ECO:0000313" key="2">
    <source>
        <dbReference type="Proteomes" id="UP001321492"/>
    </source>
</evidence>
<evidence type="ECO:0000313" key="1">
    <source>
        <dbReference type="EMBL" id="MDJ1159199.1"/>
    </source>
</evidence>
<evidence type="ECO:0008006" key="3">
    <source>
        <dbReference type="Google" id="ProtNLM"/>
    </source>
</evidence>
<name>A0ABT7AIK1_9HYPH</name>
<dbReference type="RefSeq" id="WP_283741178.1">
    <property type="nucleotide sequence ID" value="NZ_JASJEV010000007.1"/>
</dbReference>
<keyword evidence="2" id="KW-1185">Reference proteome</keyword>
<dbReference type="Proteomes" id="UP001321492">
    <property type="component" value="Unassembled WGS sequence"/>
</dbReference>
<gene>
    <name evidence="1" type="ORF">QNA08_13225</name>
</gene>
<organism evidence="1 2">
    <name type="scientific">Chelatococcus albus</name>
    <dbReference type="NCBI Taxonomy" id="3047466"/>
    <lineage>
        <taxon>Bacteria</taxon>
        <taxon>Pseudomonadati</taxon>
        <taxon>Pseudomonadota</taxon>
        <taxon>Alphaproteobacteria</taxon>
        <taxon>Hyphomicrobiales</taxon>
        <taxon>Chelatococcaceae</taxon>
        <taxon>Chelatococcus</taxon>
    </lineage>
</organism>
<reference evidence="1 2" key="1">
    <citation type="submission" date="2023-05" db="EMBL/GenBank/DDBJ databases">
        <title>Chelatococcus sp. nov., a moderately thermophilic bacterium isolated from hot spring microbial mat.</title>
        <authorList>
            <person name="Hu C.-J."/>
            <person name="Li W.-J."/>
        </authorList>
    </citation>
    <scope>NUCLEOTIDE SEQUENCE [LARGE SCALE GENOMIC DNA]</scope>
    <source>
        <strain evidence="1 2">SYSU G07232</strain>
    </source>
</reference>
<accession>A0ABT7AIK1</accession>